<evidence type="ECO:0000313" key="3">
    <source>
        <dbReference type="Proteomes" id="UP000191987"/>
    </source>
</evidence>
<sequence length="91" mass="9337">MTERINAATATATSGTFSPTGDFSIQADIPIGSSAVINVEGQVDAAAPWVSLGGISASTIPPVRRFAKCTNVRLTLSGNNDGKTIKAWSAE</sequence>
<evidence type="ECO:0000256" key="1">
    <source>
        <dbReference type="SAM" id="MobiDB-lite"/>
    </source>
</evidence>
<dbReference type="AlphaFoldDB" id="A0A1S7QU38"/>
<protein>
    <submittedName>
        <fullName evidence="2">Uncharacterized protein</fullName>
    </submittedName>
</protein>
<feature type="region of interest" description="Disordered" evidence="1">
    <location>
        <begin position="1"/>
        <end position="20"/>
    </location>
</feature>
<evidence type="ECO:0000313" key="2">
    <source>
        <dbReference type="EMBL" id="CUX41798.1"/>
    </source>
</evidence>
<dbReference type="EMBL" id="FBWG01000028">
    <property type="protein sequence ID" value="CUX41798.1"/>
    <property type="molecule type" value="Genomic_DNA"/>
</dbReference>
<accession>A0A1S7QU38</accession>
<gene>
    <name evidence="2" type="ORF">AGR7C_Lc100171</name>
</gene>
<dbReference type="RefSeq" id="WP_080819493.1">
    <property type="nucleotide sequence ID" value="NZ_LT009749.1"/>
</dbReference>
<reference evidence="2 3" key="1">
    <citation type="submission" date="2016-01" db="EMBL/GenBank/DDBJ databases">
        <authorList>
            <person name="Oliw E.H."/>
        </authorList>
    </citation>
    <scope>NUCLEOTIDE SEQUENCE [LARGE SCALE GENOMIC DNA]</scope>
    <source>
        <strain evidence="2 3">Zutra 3-1</strain>
    </source>
</reference>
<proteinExistence type="predicted"/>
<dbReference type="Proteomes" id="UP000191987">
    <property type="component" value="Unassembled WGS sequence"/>
</dbReference>
<organism evidence="2 3">
    <name type="scientific">Agrobacterium deltaense Zutra 3/1</name>
    <dbReference type="NCBI Taxonomy" id="1183427"/>
    <lineage>
        <taxon>Bacteria</taxon>
        <taxon>Pseudomonadati</taxon>
        <taxon>Pseudomonadota</taxon>
        <taxon>Alphaproteobacteria</taxon>
        <taxon>Hyphomicrobiales</taxon>
        <taxon>Rhizobiaceae</taxon>
        <taxon>Rhizobium/Agrobacterium group</taxon>
        <taxon>Agrobacterium</taxon>
    </lineage>
</organism>
<name>A0A1S7QU38_9HYPH</name>